<keyword evidence="1" id="KW-0472">Membrane</keyword>
<evidence type="ECO:0000313" key="3">
    <source>
        <dbReference type="Proteomes" id="UP000198406"/>
    </source>
</evidence>
<proteinExistence type="predicted"/>
<dbReference type="InParanoid" id="A0A1Z5JSH4"/>
<reference evidence="2 3" key="1">
    <citation type="journal article" date="2015" name="Plant Cell">
        <title>Oil accumulation by the oleaginous diatom Fistulifera solaris as revealed by the genome and transcriptome.</title>
        <authorList>
            <person name="Tanaka T."/>
            <person name="Maeda Y."/>
            <person name="Veluchamy A."/>
            <person name="Tanaka M."/>
            <person name="Abida H."/>
            <person name="Marechal E."/>
            <person name="Bowler C."/>
            <person name="Muto M."/>
            <person name="Sunaga Y."/>
            <person name="Tanaka M."/>
            <person name="Yoshino T."/>
            <person name="Taniguchi T."/>
            <person name="Fukuda Y."/>
            <person name="Nemoto M."/>
            <person name="Matsumoto M."/>
            <person name="Wong P.S."/>
            <person name="Aburatani S."/>
            <person name="Fujibuchi W."/>
        </authorList>
    </citation>
    <scope>NUCLEOTIDE SEQUENCE [LARGE SCALE GENOMIC DNA]</scope>
    <source>
        <strain evidence="2 3">JPCC DA0580</strain>
    </source>
</reference>
<keyword evidence="1" id="KW-0812">Transmembrane</keyword>
<dbReference type="EMBL" id="BDSP01000111">
    <property type="protein sequence ID" value="GAX16836.1"/>
    <property type="molecule type" value="Genomic_DNA"/>
</dbReference>
<accession>A0A1Z5JSH4</accession>
<keyword evidence="3" id="KW-1185">Reference proteome</keyword>
<feature type="transmembrane region" description="Helical" evidence="1">
    <location>
        <begin position="51"/>
        <end position="68"/>
    </location>
</feature>
<gene>
    <name evidence="2" type="ORF">FisN_5Hu209</name>
</gene>
<dbReference type="OrthoDB" id="48084at2759"/>
<comment type="caution">
    <text evidence="2">The sequence shown here is derived from an EMBL/GenBank/DDBJ whole genome shotgun (WGS) entry which is preliminary data.</text>
</comment>
<evidence type="ECO:0000313" key="2">
    <source>
        <dbReference type="EMBL" id="GAX16836.1"/>
    </source>
</evidence>
<protein>
    <submittedName>
        <fullName evidence="2">Uncharacterized protein</fullName>
    </submittedName>
</protein>
<name>A0A1Z5JSH4_FISSO</name>
<sequence>MIPCLSHQLSSFVLPSAPGVLSSLTLAHELTPALPTPATSSSIDPLLTSDLGYGIISAFILAGFATFLQSLRSQNDFVLAPPPVKDNIRSAVTNTTTFEDWKDISRPENFVLFTKRGKMNAKTPYQRVEQRWVFFALLLLFTPIFSFEFFLTVSRQLLCAWDQVFCQPYH</sequence>
<keyword evidence="1" id="KW-1133">Transmembrane helix</keyword>
<feature type="transmembrane region" description="Helical" evidence="1">
    <location>
        <begin position="132"/>
        <end position="151"/>
    </location>
</feature>
<organism evidence="2 3">
    <name type="scientific">Fistulifera solaris</name>
    <name type="common">Oleaginous diatom</name>
    <dbReference type="NCBI Taxonomy" id="1519565"/>
    <lineage>
        <taxon>Eukaryota</taxon>
        <taxon>Sar</taxon>
        <taxon>Stramenopiles</taxon>
        <taxon>Ochrophyta</taxon>
        <taxon>Bacillariophyta</taxon>
        <taxon>Bacillariophyceae</taxon>
        <taxon>Bacillariophycidae</taxon>
        <taxon>Naviculales</taxon>
        <taxon>Naviculaceae</taxon>
        <taxon>Fistulifera</taxon>
    </lineage>
</organism>
<dbReference type="Proteomes" id="UP000198406">
    <property type="component" value="Unassembled WGS sequence"/>
</dbReference>
<dbReference type="AlphaFoldDB" id="A0A1Z5JSH4"/>
<evidence type="ECO:0000256" key="1">
    <source>
        <dbReference type="SAM" id="Phobius"/>
    </source>
</evidence>